<feature type="compositionally biased region" description="Gly residues" evidence="1">
    <location>
        <begin position="60"/>
        <end position="76"/>
    </location>
</feature>
<dbReference type="EMBL" id="MDYQ01000240">
    <property type="protein sequence ID" value="PRP78094.1"/>
    <property type="molecule type" value="Genomic_DNA"/>
</dbReference>
<keyword evidence="2" id="KW-1133">Transmembrane helix</keyword>
<organism evidence="4 5">
    <name type="scientific">Planoprotostelium fungivorum</name>
    <dbReference type="NCBI Taxonomy" id="1890364"/>
    <lineage>
        <taxon>Eukaryota</taxon>
        <taxon>Amoebozoa</taxon>
        <taxon>Evosea</taxon>
        <taxon>Variosea</taxon>
        <taxon>Cavosteliida</taxon>
        <taxon>Cavosteliaceae</taxon>
        <taxon>Planoprotostelium</taxon>
    </lineage>
</organism>
<keyword evidence="5" id="KW-1185">Reference proteome</keyword>
<feature type="chain" id="PRO_5015201988" evidence="3">
    <location>
        <begin position="24"/>
        <end position="302"/>
    </location>
</feature>
<feature type="compositionally biased region" description="Low complexity" evidence="1">
    <location>
        <begin position="77"/>
        <end position="88"/>
    </location>
</feature>
<protein>
    <submittedName>
        <fullName evidence="4">Uncharacterized protein</fullName>
    </submittedName>
</protein>
<dbReference type="InParanoid" id="A0A2P6N2A8"/>
<evidence type="ECO:0000256" key="2">
    <source>
        <dbReference type="SAM" id="Phobius"/>
    </source>
</evidence>
<keyword evidence="3" id="KW-0732">Signal</keyword>
<evidence type="ECO:0000256" key="3">
    <source>
        <dbReference type="SAM" id="SignalP"/>
    </source>
</evidence>
<name>A0A2P6N2A8_9EUKA</name>
<gene>
    <name evidence="4" type="ORF">PROFUN_11606</name>
</gene>
<keyword evidence="2" id="KW-0472">Membrane</keyword>
<evidence type="ECO:0000313" key="4">
    <source>
        <dbReference type="EMBL" id="PRP78094.1"/>
    </source>
</evidence>
<dbReference type="PROSITE" id="PS51257">
    <property type="entry name" value="PROKAR_LIPOPROTEIN"/>
    <property type="match status" value="1"/>
</dbReference>
<comment type="caution">
    <text evidence="4">The sequence shown here is derived from an EMBL/GenBank/DDBJ whole genome shotgun (WGS) entry which is preliminary data.</text>
</comment>
<dbReference type="AlphaFoldDB" id="A0A2P6N2A8"/>
<sequence>MRATNTYLSIILLFSCILVPCLSKRGVGEPGTMGEPGTSGSTGEFSSGYGESGYGGSTGEFSSGGTGDIDGEGTSGGFSSTSGSSSSSGGYGSSSGYGSGGYSSSSSGYSGGGGSCGSSCSFIVIATVVVVVILSLVFCCLKAMSSSSDEEKKTLLPSSHRNQRSSLCRPDDGFFTPVYSAPSPAHFSHVMVYSTTLPNIRISQICDDKLLLDSFVVAICSSYQMVIHGSFSAGKPIPIPSWISRGVEEETVLRLSRADQKMAPLLQAKLIVCHGLMPIAQIRTQGKGNMIFGNQKLSTDLP</sequence>
<evidence type="ECO:0000256" key="1">
    <source>
        <dbReference type="SAM" id="MobiDB-lite"/>
    </source>
</evidence>
<proteinExistence type="predicted"/>
<keyword evidence="2" id="KW-0812">Transmembrane</keyword>
<reference evidence="4 5" key="1">
    <citation type="journal article" date="2018" name="Genome Biol. Evol.">
        <title>Multiple Roots of Fruiting Body Formation in Amoebozoa.</title>
        <authorList>
            <person name="Hillmann F."/>
            <person name="Forbes G."/>
            <person name="Novohradska S."/>
            <person name="Ferling I."/>
            <person name="Riege K."/>
            <person name="Groth M."/>
            <person name="Westermann M."/>
            <person name="Marz M."/>
            <person name="Spaller T."/>
            <person name="Winckler T."/>
            <person name="Schaap P."/>
            <person name="Glockner G."/>
        </authorList>
    </citation>
    <scope>NUCLEOTIDE SEQUENCE [LARGE SCALE GENOMIC DNA]</scope>
    <source>
        <strain evidence="4 5">Jena</strain>
    </source>
</reference>
<feature type="transmembrane region" description="Helical" evidence="2">
    <location>
        <begin position="122"/>
        <end position="144"/>
    </location>
</feature>
<accession>A0A2P6N2A8</accession>
<dbReference type="Proteomes" id="UP000241769">
    <property type="component" value="Unassembled WGS sequence"/>
</dbReference>
<feature type="signal peptide" evidence="3">
    <location>
        <begin position="1"/>
        <end position="23"/>
    </location>
</feature>
<feature type="region of interest" description="Disordered" evidence="1">
    <location>
        <begin position="60"/>
        <end position="90"/>
    </location>
</feature>
<evidence type="ECO:0000313" key="5">
    <source>
        <dbReference type="Proteomes" id="UP000241769"/>
    </source>
</evidence>